<keyword evidence="2" id="KW-1133">Transmembrane helix</keyword>
<keyword evidence="2" id="KW-0472">Membrane</keyword>
<dbReference type="Proteomes" id="UP000756387">
    <property type="component" value="Unassembled WGS sequence"/>
</dbReference>
<dbReference type="RefSeq" id="WP_193636556.1">
    <property type="nucleotide sequence ID" value="NZ_JADCSA010000001.1"/>
</dbReference>
<dbReference type="EMBL" id="JADCSA010000001">
    <property type="protein sequence ID" value="MBE7323232.1"/>
    <property type="molecule type" value="Genomic_DNA"/>
</dbReference>
<feature type="transmembrane region" description="Helical" evidence="2">
    <location>
        <begin position="38"/>
        <end position="58"/>
    </location>
</feature>
<evidence type="ECO:0008006" key="5">
    <source>
        <dbReference type="Google" id="ProtNLM"/>
    </source>
</evidence>
<evidence type="ECO:0000256" key="1">
    <source>
        <dbReference type="SAM" id="MobiDB-lite"/>
    </source>
</evidence>
<feature type="compositionally biased region" description="Basic and acidic residues" evidence="1">
    <location>
        <begin position="165"/>
        <end position="179"/>
    </location>
</feature>
<gene>
    <name evidence="3" type="ORF">IEQ44_01020</name>
</gene>
<name>A0ABR9RNT9_9ACTN</name>
<protein>
    <recommendedName>
        <fullName evidence="5">Cell division protein FtsL</fullName>
    </recommendedName>
</protein>
<evidence type="ECO:0000313" key="3">
    <source>
        <dbReference type="EMBL" id="MBE7323232.1"/>
    </source>
</evidence>
<comment type="caution">
    <text evidence="3">The sequence shown here is derived from an EMBL/GenBank/DDBJ whole genome shotgun (WGS) entry which is preliminary data.</text>
</comment>
<evidence type="ECO:0000256" key="2">
    <source>
        <dbReference type="SAM" id="Phobius"/>
    </source>
</evidence>
<reference evidence="3 4" key="1">
    <citation type="submission" date="2020-10" db="EMBL/GenBank/DDBJ databases">
        <title>Nocardioides sp. isolated from sludge.</title>
        <authorList>
            <person name="Zhang X."/>
        </authorList>
    </citation>
    <scope>NUCLEOTIDE SEQUENCE [LARGE SCALE GENOMIC DNA]</scope>
    <source>
        <strain evidence="3 4">Y6</strain>
    </source>
</reference>
<keyword evidence="4" id="KW-1185">Reference proteome</keyword>
<sequence length="179" mass="19205">MSSPAVQLRSRVSSLSGAAVEKARLTVVPVTRVRAPKVPFVALVMVLGLVGAVGLLLFNTSLQQASFAEAQLADKAAALADREETLRMELDDLRDPQRIATEAVRMGMVIPPAPAFLELDGTVVGTPRPASADDALRIRPRPRQLPADLRPEVRVVKVESSVARGEGRATRRASRPGDR</sequence>
<keyword evidence="2" id="KW-0812">Transmembrane</keyword>
<evidence type="ECO:0000313" key="4">
    <source>
        <dbReference type="Proteomes" id="UP000756387"/>
    </source>
</evidence>
<organism evidence="3 4">
    <name type="scientific">Nocardioides malaquae</name>
    <dbReference type="NCBI Taxonomy" id="2773426"/>
    <lineage>
        <taxon>Bacteria</taxon>
        <taxon>Bacillati</taxon>
        <taxon>Actinomycetota</taxon>
        <taxon>Actinomycetes</taxon>
        <taxon>Propionibacteriales</taxon>
        <taxon>Nocardioidaceae</taxon>
        <taxon>Nocardioides</taxon>
    </lineage>
</organism>
<dbReference type="CDD" id="cd03143">
    <property type="entry name" value="A4_beta-galactosidase_middle_domain"/>
    <property type="match status" value="1"/>
</dbReference>
<accession>A0ABR9RNT9</accession>
<feature type="region of interest" description="Disordered" evidence="1">
    <location>
        <begin position="160"/>
        <end position="179"/>
    </location>
</feature>
<proteinExistence type="predicted"/>